<reference evidence="1" key="2">
    <citation type="submission" date="2025-09" db="UniProtKB">
        <authorList>
            <consortium name="Ensembl"/>
        </authorList>
    </citation>
    <scope>IDENTIFICATION</scope>
</reference>
<gene>
    <name evidence="1" type="primary">UBE3D</name>
</gene>
<reference evidence="1" key="1">
    <citation type="submission" date="2025-08" db="UniProtKB">
        <authorList>
            <consortium name="Ensembl"/>
        </authorList>
    </citation>
    <scope>IDENTIFICATION</scope>
</reference>
<name>A0A8C3WNS5_9CETA</name>
<evidence type="ECO:0000313" key="2">
    <source>
        <dbReference type="Proteomes" id="UP000694540"/>
    </source>
</evidence>
<dbReference type="GeneTree" id="ENSGT00390000003986"/>
<accession>A0A8C3WNS5</accession>
<organism evidence="1 2">
    <name type="scientific">Catagonus wagneri</name>
    <name type="common">Chacoan peccary</name>
    <dbReference type="NCBI Taxonomy" id="51154"/>
    <lineage>
        <taxon>Eukaryota</taxon>
        <taxon>Metazoa</taxon>
        <taxon>Chordata</taxon>
        <taxon>Craniata</taxon>
        <taxon>Vertebrata</taxon>
        <taxon>Euteleostomi</taxon>
        <taxon>Mammalia</taxon>
        <taxon>Eutheria</taxon>
        <taxon>Laurasiatheria</taxon>
        <taxon>Artiodactyla</taxon>
        <taxon>Suina</taxon>
        <taxon>Tayassuidae</taxon>
        <taxon>Catagonus</taxon>
    </lineage>
</organism>
<dbReference type="Ensembl" id="ENSCWAT00000016957.1">
    <property type="protein sequence ID" value="ENSCWAP00000015623.1"/>
    <property type="gene ID" value="ENSCWAG00000011379.1"/>
</dbReference>
<keyword evidence="2" id="KW-1185">Reference proteome</keyword>
<evidence type="ECO:0000313" key="1">
    <source>
        <dbReference type="Ensembl" id="ENSCWAP00000015623.1"/>
    </source>
</evidence>
<sequence length="133" mass="14602">MKRRELAQRIVGSGERHKLKNALSDPEEGLLPMDVSVTPSWLRVKTPGGCTELELPAEVRLVPSSCRGLQLVPGEGLHLRLQAQAEPCTGFSPCQGRTGAPWLKSGVVILTPLLISHFIRKRMTVLPETLSSW</sequence>
<proteinExistence type="predicted"/>
<dbReference type="AlphaFoldDB" id="A0A8C3WNS5"/>
<protein>
    <submittedName>
        <fullName evidence="1">Ubiquitin protein ligase E3D</fullName>
    </submittedName>
</protein>
<dbReference type="Proteomes" id="UP000694540">
    <property type="component" value="Unplaced"/>
</dbReference>